<protein>
    <recommendedName>
        <fullName evidence="1">Peptidase S6 domain-containing protein</fullName>
    </recommendedName>
</protein>
<dbReference type="Pfam" id="PF02395">
    <property type="entry name" value="Peptidase_S6"/>
    <property type="match status" value="1"/>
</dbReference>
<evidence type="ECO:0000313" key="2">
    <source>
        <dbReference type="EMBL" id="BBU81129.1"/>
    </source>
</evidence>
<organism evidence="2 3">
    <name type="scientific">Escherichia coli</name>
    <dbReference type="NCBI Taxonomy" id="562"/>
    <lineage>
        <taxon>Bacteria</taxon>
        <taxon>Pseudomonadati</taxon>
        <taxon>Pseudomonadota</taxon>
        <taxon>Gammaproteobacteria</taxon>
        <taxon>Enterobacterales</taxon>
        <taxon>Enterobacteriaceae</taxon>
        <taxon>Escherichia</taxon>
    </lineage>
</organism>
<gene>
    <name evidence="2" type="ORF">EIMP300_25290</name>
</gene>
<feature type="domain" description="Peptidase S6" evidence="1">
    <location>
        <begin position="1"/>
        <end position="145"/>
    </location>
</feature>
<evidence type="ECO:0000313" key="3">
    <source>
        <dbReference type="Proteomes" id="UP000467488"/>
    </source>
</evidence>
<name>A0A8S0FMZ3_ECOLX</name>
<proteinExistence type="predicted"/>
<dbReference type="PROSITE" id="PS51691">
    <property type="entry name" value="PEPTIDASE_S6"/>
    <property type="match status" value="1"/>
</dbReference>
<dbReference type="GO" id="GO:0004175">
    <property type="term" value="F:endopeptidase activity"/>
    <property type="evidence" value="ECO:0007669"/>
    <property type="project" value="InterPro"/>
</dbReference>
<dbReference type="AlphaFoldDB" id="A0A8S0FMZ3"/>
<reference evidence="2 3" key="1">
    <citation type="submission" date="2020-01" db="EMBL/GenBank/DDBJ databases">
        <title>Dynamics of blaIMP-6 dissemination in carbapenem resistant Enterobacteriacea isolated from regional surveillance in Osaka, Japan.</title>
        <authorList>
            <person name="Abe R."/>
            <person name="Akeda Y."/>
            <person name="Sugawara Y."/>
            <person name="Yamamoto N."/>
            <person name="Tomono K."/>
            <person name="Takeuchi D."/>
            <person name="Kawahara R."/>
            <person name="Hamada S."/>
        </authorList>
    </citation>
    <scope>NUCLEOTIDE SEQUENCE [LARGE SCALE GENOMIC DNA]</scope>
    <source>
        <strain evidence="2 3">E300</strain>
    </source>
</reference>
<dbReference type="EMBL" id="AP022360">
    <property type="protein sequence ID" value="BBU81129.1"/>
    <property type="molecule type" value="Genomic_DNA"/>
</dbReference>
<accession>A0A8S0FMZ3</accession>
<evidence type="ECO:0000259" key="1">
    <source>
        <dbReference type="PROSITE" id="PS51691"/>
    </source>
</evidence>
<sequence length="145" mass="15964">METVGATPAETNPTTYSDALERYGIVTSDGSKKIIGFRAGSGGTSFINGESKISTNSAYSHDLLSASLFEVTQWDSYGMMIYKNDKTFRNLEIFGDSGSGAYLYDNKLEKWVLVGTTHGIASVNGDQLTWITKYNRCDMINWLVS</sequence>
<dbReference type="InterPro" id="IPR030396">
    <property type="entry name" value="Peptidase_S6_dom"/>
</dbReference>
<dbReference type="Proteomes" id="UP000467488">
    <property type="component" value="Chromosome"/>
</dbReference>
<dbReference type="Gene3D" id="2.40.10.120">
    <property type="match status" value="1"/>
</dbReference>